<dbReference type="GO" id="GO:0005506">
    <property type="term" value="F:iron ion binding"/>
    <property type="evidence" value="ECO:0007669"/>
    <property type="project" value="InterPro"/>
</dbReference>
<dbReference type="AlphaFoldDB" id="A0A1H8A0C7"/>
<dbReference type="Pfam" id="PF01592">
    <property type="entry name" value="NifU_N"/>
    <property type="match status" value="1"/>
</dbReference>
<dbReference type="STRING" id="43775.SAMN04489760_12832"/>
<dbReference type="GO" id="GO:0016226">
    <property type="term" value="P:iron-sulfur cluster assembly"/>
    <property type="evidence" value="ECO:0007669"/>
    <property type="project" value="InterPro"/>
</dbReference>
<dbReference type="GO" id="GO:0051536">
    <property type="term" value="F:iron-sulfur cluster binding"/>
    <property type="evidence" value="ECO:0007669"/>
    <property type="project" value="InterPro"/>
</dbReference>
<evidence type="ECO:0000313" key="3">
    <source>
        <dbReference type="Proteomes" id="UP000198744"/>
    </source>
</evidence>
<dbReference type="OrthoDB" id="9804157at2"/>
<evidence type="ECO:0000313" key="2">
    <source>
        <dbReference type="EMBL" id="SEM63308.1"/>
    </source>
</evidence>
<evidence type="ECO:0000259" key="1">
    <source>
        <dbReference type="Pfam" id="PF01592"/>
    </source>
</evidence>
<gene>
    <name evidence="2" type="ORF">SAMN04489760_12832</name>
</gene>
<feature type="domain" description="NIF system FeS cluster assembly NifU N-terminal" evidence="1">
    <location>
        <begin position="19"/>
        <end position="132"/>
    </location>
</feature>
<dbReference type="EMBL" id="FOBS01000028">
    <property type="protein sequence ID" value="SEM63308.1"/>
    <property type="molecule type" value="Genomic_DNA"/>
</dbReference>
<proteinExistence type="predicted"/>
<dbReference type="Proteomes" id="UP000198744">
    <property type="component" value="Unassembled WGS sequence"/>
</dbReference>
<name>A0A1H8A0C7_9BACT</name>
<dbReference type="RefSeq" id="WP_093884418.1">
    <property type="nucleotide sequence ID" value="NZ_FOBS01000028.1"/>
</dbReference>
<accession>A0A1H8A0C7</accession>
<dbReference type="SUPFAM" id="SSF82649">
    <property type="entry name" value="SufE/NifU"/>
    <property type="match status" value="1"/>
</dbReference>
<keyword evidence="3" id="KW-1185">Reference proteome</keyword>
<protein>
    <submittedName>
        <fullName evidence="2">NifU-like N terminal domain-containing protein</fullName>
    </submittedName>
</protein>
<dbReference type="InterPro" id="IPR002871">
    <property type="entry name" value="NIF_FeS_clus_asmbl_NifU_N"/>
</dbReference>
<sequence length="136" mass="15028">MDEVVMAYYRKLVETGFEHAGSLEDASIFLENFAEISPACGGNTNDFMHIYINVVNEIISDIKYRSICDQTTNVAIEVLCTLVKGKTLGEVAGVTEQTFSRFLGSEDKRLQETAKDLLEFLNKGIADYRAQTGGAC</sequence>
<organism evidence="2 3">
    <name type="scientific">Syntrophus gentianae</name>
    <dbReference type="NCBI Taxonomy" id="43775"/>
    <lineage>
        <taxon>Bacteria</taxon>
        <taxon>Pseudomonadati</taxon>
        <taxon>Thermodesulfobacteriota</taxon>
        <taxon>Syntrophia</taxon>
        <taxon>Syntrophales</taxon>
        <taxon>Syntrophaceae</taxon>
        <taxon>Syntrophus</taxon>
    </lineage>
</organism>
<reference evidence="2 3" key="1">
    <citation type="submission" date="2016-10" db="EMBL/GenBank/DDBJ databases">
        <authorList>
            <person name="de Groot N.N."/>
        </authorList>
    </citation>
    <scope>NUCLEOTIDE SEQUENCE [LARGE SCALE GENOMIC DNA]</scope>
    <source>
        <strain evidence="2 3">DSM 8423</strain>
    </source>
</reference>
<dbReference type="Gene3D" id="3.90.1010.10">
    <property type="match status" value="1"/>
</dbReference>